<keyword evidence="1" id="KW-1133">Transmembrane helix</keyword>
<sequence>MSATLPPARARLAAALSLGLLLLAASLLAVQAIIDLRRVQQLETDLAELHDVRYGLLNAEVWVAQLSALLARKIDTFEVTEANRPVIKRNIEIALDRILVEVEDYLRRRNTGGDNVWERVGGALRQGVQDFLVDFDELRAQTPRYADAVIEELNRPQARAELKDRLLAAVDAAADATFTATDFSAYNAVLARHGCADAAACEARLRAAAAALEARARTFALGALLAVATMFFVGWRERPHLRPEVMVMLTAGSLVLLAGGVITPMIDVEARISELRFVLLGEPIVFTDQVLYFQSKSILDVVRVLLDTGAWDMIFVAVLITLFSLVFPSLKVLAGFIYYLNWRGLRANGAVYFFALRSGKWSMADVLVVAMLMAYVGFSGLVESQLAAMAGSGRGLDVITTNGTALKLGFYLFLAFVLASLVLSALLEARVGKRAS</sequence>
<feature type="transmembrane region" description="Helical" evidence="1">
    <location>
        <begin position="361"/>
        <end position="382"/>
    </location>
</feature>
<dbReference type="RefSeq" id="WP_200237677.1">
    <property type="nucleotide sequence ID" value="NZ_NRRV01000026.1"/>
</dbReference>
<comment type="caution">
    <text evidence="2">The sequence shown here is derived from an EMBL/GenBank/DDBJ whole genome shotgun (WGS) entry which is preliminary data.</text>
</comment>
<reference evidence="2 3" key="1">
    <citation type="journal article" date="2020" name="Microorganisms">
        <title>Osmotic Adaptation and Compatible Solute Biosynthesis of Phototrophic Bacteria as Revealed from Genome Analyses.</title>
        <authorList>
            <person name="Imhoff J.F."/>
            <person name="Rahn T."/>
            <person name="Kunzel S."/>
            <person name="Keller A."/>
            <person name="Neulinger S.C."/>
        </authorList>
    </citation>
    <scope>NUCLEOTIDE SEQUENCE [LARGE SCALE GENOMIC DNA]</scope>
    <source>
        <strain evidence="2 3">DSM 6210</strain>
    </source>
</reference>
<dbReference type="Proteomes" id="UP000748752">
    <property type="component" value="Unassembled WGS sequence"/>
</dbReference>
<feature type="transmembrane region" description="Helical" evidence="1">
    <location>
        <begin position="408"/>
        <end position="427"/>
    </location>
</feature>
<dbReference type="EMBL" id="NRRV01000026">
    <property type="protein sequence ID" value="MBK1631438.1"/>
    <property type="molecule type" value="Genomic_DNA"/>
</dbReference>
<evidence type="ECO:0000256" key="1">
    <source>
        <dbReference type="SAM" id="Phobius"/>
    </source>
</evidence>
<proteinExistence type="predicted"/>
<keyword evidence="1" id="KW-0472">Membrane</keyword>
<evidence type="ECO:0000313" key="2">
    <source>
        <dbReference type="EMBL" id="MBK1631438.1"/>
    </source>
</evidence>
<accession>A0ABS1CIA2</accession>
<keyword evidence="1" id="KW-0812">Transmembrane</keyword>
<organism evidence="2 3">
    <name type="scientific">Thiohalocapsa halophila</name>
    <dbReference type="NCBI Taxonomy" id="69359"/>
    <lineage>
        <taxon>Bacteria</taxon>
        <taxon>Pseudomonadati</taxon>
        <taxon>Pseudomonadota</taxon>
        <taxon>Gammaproteobacteria</taxon>
        <taxon>Chromatiales</taxon>
        <taxon>Chromatiaceae</taxon>
        <taxon>Thiohalocapsa</taxon>
    </lineage>
</organism>
<keyword evidence="3" id="KW-1185">Reference proteome</keyword>
<dbReference type="InterPro" id="IPR007498">
    <property type="entry name" value="PqiA-like"/>
</dbReference>
<evidence type="ECO:0008006" key="4">
    <source>
        <dbReference type="Google" id="ProtNLM"/>
    </source>
</evidence>
<feature type="transmembrane region" description="Helical" evidence="1">
    <location>
        <begin position="245"/>
        <end position="266"/>
    </location>
</feature>
<protein>
    <recommendedName>
        <fullName evidence="4">Paraquat-inducible protein A</fullName>
    </recommendedName>
</protein>
<dbReference type="Pfam" id="PF04403">
    <property type="entry name" value="PqiA"/>
    <property type="match status" value="1"/>
</dbReference>
<name>A0ABS1CIA2_9GAMM</name>
<gene>
    <name evidence="2" type="ORF">CKO31_11940</name>
</gene>
<feature type="transmembrane region" description="Helical" evidence="1">
    <location>
        <begin position="214"/>
        <end position="233"/>
    </location>
</feature>
<feature type="transmembrane region" description="Helical" evidence="1">
    <location>
        <begin position="313"/>
        <end position="340"/>
    </location>
</feature>
<evidence type="ECO:0000313" key="3">
    <source>
        <dbReference type="Proteomes" id="UP000748752"/>
    </source>
</evidence>